<accession>A0A540MPV0</accession>
<dbReference type="STRING" id="106549.A0A540MPV0"/>
<keyword evidence="3" id="KW-1185">Reference proteome</keyword>
<keyword evidence="1" id="KW-0472">Membrane</keyword>
<evidence type="ECO:0008006" key="4">
    <source>
        <dbReference type="Google" id="ProtNLM"/>
    </source>
</evidence>
<dbReference type="Pfam" id="PF03637">
    <property type="entry name" value="Mob1_phocein"/>
    <property type="match status" value="1"/>
</dbReference>
<dbReference type="SUPFAM" id="SSF101152">
    <property type="entry name" value="Mob1/phocein"/>
    <property type="match status" value="1"/>
</dbReference>
<feature type="transmembrane region" description="Helical" evidence="1">
    <location>
        <begin position="96"/>
        <end position="114"/>
    </location>
</feature>
<dbReference type="SMART" id="SM01388">
    <property type="entry name" value="Mob1_phocein"/>
    <property type="match status" value="1"/>
</dbReference>
<organism evidence="2 3">
    <name type="scientific">Malus baccata</name>
    <name type="common">Siberian crab apple</name>
    <name type="synonym">Pyrus baccata</name>
    <dbReference type="NCBI Taxonomy" id="106549"/>
    <lineage>
        <taxon>Eukaryota</taxon>
        <taxon>Viridiplantae</taxon>
        <taxon>Streptophyta</taxon>
        <taxon>Embryophyta</taxon>
        <taxon>Tracheophyta</taxon>
        <taxon>Spermatophyta</taxon>
        <taxon>Magnoliopsida</taxon>
        <taxon>eudicotyledons</taxon>
        <taxon>Gunneridae</taxon>
        <taxon>Pentapetalae</taxon>
        <taxon>rosids</taxon>
        <taxon>fabids</taxon>
        <taxon>Rosales</taxon>
        <taxon>Rosaceae</taxon>
        <taxon>Amygdaloideae</taxon>
        <taxon>Maleae</taxon>
        <taxon>Malus</taxon>
    </lineage>
</organism>
<evidence type="ECO:0000313" key="3">
    <source>
        <dbReference type="Proteomes" id="UP000315295"/>
    </source>
</evidence>
<keyword evidence="1" id="KW-1133">Transmembrane helix</keyword>
<protein>
    <recommendedName>
        <fullName evidence="4">Mob1/phocein family protein</fullName>
    </recommendedName>
</protein>
<dbReference type="Gene3D" id="1.20.140.30">
    <property type="entry name" value="MOB kinase activator"/>
    <property type="match status" value="1"/>
</dbReference>
<dbReference type="EMBL" id="VIEB01000214">
    <property type="protein sequence ID" value="TQE00410.1"/>
    <property type="molecule type" value="Genomic_DNA"/>
</dbReference>
<evidence type="ECO:0000256" key="1">
    <source>
        <dbReference type="SAM" id="Phobius"/>
    </source>
</evidence>
<dbReference type="Proteomes" id="UP000315295">
    <property type="component" value="Unassembled WGS sequence"/>
</dbReference>
<evidence type="ECO:0000313" key="2">
    <source>
        <dbReference type="EMBL" id="TQE00410.1"/>
    </source>
</evidence>
<name>A0A540MPV0_MALBA</name>
<dbReference type="InterPro" id="IPR005301">
    <property type="entry name" value="MOB_kinase_act_fam"/>
</dbReference>
<dbReference type="PANTHER" id="PTHR22599">
    <property type="entry name" value="MPS ONE BINDER KINASE ACTIVATOR-LIKE MOB"/>
    <property type="match status" value="1"/>
</dbReference>
<gene>
    <name evidence="2" type="ORF">C1H46_013983</name>
</gene>
<dbReference type="InterPro" id="IPR036703">
    <property type="entry name" value="MOB_kinase_act_sf"/>
</dbReference>
<comment type="caution">
    <text evidence="2">The sequence shown here is derived from an EMBL/GenBank/DDBJ whole genome shotgun (WGS) entry which is preliminary data.</text>
</comment>
<reference evidence="2 3" key="1">
    <citation type="journal article" date="2019" name="G3 (Bethesda)">
        <title>Sequencing of a Wild Apple (Malus baccata) Genome Unravels the Differences Between Cultivated and Wild Apple Species Regarding Disease Resistance and Cold Tolerance.</title>
        <authorList>
            <person name="Chen X."/>
        </authorList>
    </citation>
    <scope>NUCLEOTIDE SEQUENCE [LARGE SCALE GENOMIC DNA]</scope>
    <source>
        <strain evidence="3">cv. Shandingzi</strain>
        <tissue evidence="2">Leaves</tissue>
    </source>
</reference>
<keyword evidence="1" id="KW-0812">Transmembrane</keyword>
<dbReference type="AlphaFoldDB" id="A0A540MPV0"/>
<proteinExistence type="predicted"/>
<sequence length="115" mass="13712">MRYEYRWADGVLIKKPIEVSAPKYVEYLMDWIESQLDDESIFPQKLGAPFPPNFREVVKTIFKRLFRVYAHIYHSHFQKIVSLKEEAHLNTCFKHFILFTCVSTLTIAITVFFSF</sequence>